<comment type="similarity">
    <text evidence="1">Belongs to the N-acylglucosamine 2-epimerase family.</text>
</comment>
<dbReference type="RefSeq" id="WP_388004848.1">
    <property type="nucleotide sequence ID" value="NZ_JBHUEE010000003.1"/>
</dbReference>
<evidence type="ECO:0000256" key="1">
    <source>
        <dbReference type="ARBA" id="ARBA00008558"/>
    </source>
</evidence>
<accession>A0ABW4L2H7</accession>
<comment type="caution">
    <text evidence="4">The sequence shown here is derived from an EMBL/GenBank/DDBJ whole genome shotgun (WGS) entry which is preliminary data.</text>
</comment>
<feature type="region of interest" description="Disordered" evidence="3">
    <location>
        <begin position="406"/>
        <end position="425"/>
    </location>
</feature>
<proteinExistence type="inferred from homology"/>
<evidence type="ECO:0000256" key="3">
    <source>
        <dbReference type="SAM" id="MobiDB-lite"/>
    </source>
</evidence>
<gene>
    <name evidence="4" type="ORF">ACFSE6_08205</name>
</gene>
<evidence type="ECO:0000313" key="4">
    <source>
        <dbReference type="EMBL" id="MFD1717813.1"/>
    </source>
</evidence>
<dbReference type="SUPFAM" id="SSF48208">
    <property type="entry name" value="Six-hairpin glycosidases"/>
    <property type="match status" value="1"/>
</dbReference>
<name>A0ABW4L2H7_9MICO</name>
<dbReference type="PANTHER" id="PTHR15108">
    <property type="entry name" value="N-ACYLGLUCOSAMINE-2-EPIMERASE"/>
    <property type="match status" value="1"/>
</dbReference>
<sequence>MSLLVDDPDHHDRLARESRRLLGFAAASRNAAAFGWLDDRGDLTPGRPDFLYVTCRMTHSFALGGLLGFPGAADLVDHGLAALRTTFADEHHGGWFTAVGPDGARADRKWAYPHAFVLLATASASVAGRAGARDLLEQAAEVLRTHFWDEEAGMLLEEWDAAFSTLSDYRGANANMHGVEAMLAAADATGDEAWLTRAERVAGRMVDAAHRHRWRLPEHYDAAWRPDHTYGSEHPDDPFKPYGTMPGHSLEWARLLLHLRAGLRAPGRAVPDWITRSAVALAERAISDGWAADGAPGFVYTVDPEGRPLIRQRLHWVLCEALGAAACLWRVTGDEIWAHRYAEWWSHAETAFIDPTGSWHHELDPAGRPAAKIRPGKADAYHALQATLLPRVTITASLAGSLAARRAAGGEAEPEADRPAGTMDA</sequence>
<reference evidence="5" key="1">
    <citation type="journal article" date="2019" name="Int. J. Syst. Evol. Microbiol.">
        <title>The Global Catalogue of Microorganisms (GCM) 10K type strain sequencing project: providing services to taxonomists for standard genome sequencing and annotation.</title>
        <authorList>
            <consortium name="The Broad Institute Genomics Platform"/>
            <consortium name="The Broad Institute Genome Sequencing Center for Infectious Disease"/>
            <person name="Wu L."/>
            <person name="Ma J."/>
        </authorList>
    </citation>
    <scope>NUCLEOTIDE SEQUENCE [LARGE SCALE GENOMIC DNA]</scope>
    <source>
        <strain evidence="5">JCM 17130</strain>
    </source>
</reference>
<dbReference type="InterPro" id="IPR008928">
    <property type="entry name" value="6-hairpin_glycosidase_sf"/>
</dbReference>
<dbReference type="InterPro" id="IPR010819">
    <property type="entry name" value="AGE/CE"/>
</dbReference>
<dbReference type="EMBL" id="JBHUEE010000003">
    <property type="protein sequence ID" value="MFD1717813.1"/>
    <property type="molecule type" value="Genomic_DNA"/>
</dbReference>
<dbReference type="InterPro" id="IPR012341">
    <property type="entry name" value="6hp_glycosidase-like_sf"/>
</dbReference>
<keyword evidence="5" id="KW-1185">Reference proteome</keyword>
<evidence type="ECO:0000256" key="2">
    <source>
        <dbReference type="ARBA" id="ARBA00023235"/>
    </source>
</evidence>
<keyword evidence="2" id="KW-0413">Isomerase</keyword>
<organism evidence="4 5">
    <name type="scientific">Georgenia deserti</name>
    <dbReference type="NCBI Taxonomy" id="2093781"/>
    <lineage>
        <taxon>Bacteria</taxon>
        <taxon>Bacillati</taxon>
        <taxon>Actinomycetota</taxon>
        <taxon>Actinomycetes</taxon>
        <taxon>Micrococcales</taxon>
        <taxon>Bogoriellaceae</taxon>
        <taxon>Georgenia</taxon>
    </lineage>
</organism>
<evidence type="ECO:0000313" key="5">
    <source>
        <dbReference type="Proteomes" id="UP001597277"/>
    </source>
</evidence>
<dbReference type="Proteomes" id="UP001597277">
    <property type="component" value="Unassembled WGS sequence"/>
</dbReference>
<protein>
    <submittedName>
        <fullName evidence="4">AGE family epimerase/isomerase</fullName>
    </submittedName>
</protein>
<dbReference type="Pfam" id="PF07221">
    <property type="entry name" value="GlcNAc_2-epim"/>
    <property type="match status" value="1"/>
</dbReference>
<dbReference type="Gene3D" id="1.50.10.10">
    <property type="match status" value="1"/>
</dbReference>